<keyword evidence="3" id="KW-1185">Reference proteome</keyword>
<gene>
    <name evidence="2" type="ORF">Natoc_4110</name>
</gene>
<organism evidence="2 3">
    <name type="scientific">Natronococcus occultus SP4</name>
    <dbReference type="NCBI Taxonomy" id="694430"/>
    <lineage>
        <taxon>Archaea</taxon>
        <taxon>Methanobacteriati</taxon>
        <taxon>Methanobacteriota</taxon>
        <taxon>Stenosarchaea group</taxon>
        <taxon>Halobacteria</taxon>
        <taxon>Halobacteriales</taxon>
        <taxon>Natrialbaceae</taxon>
        <taxon>Natronococcus</taxon>
    </lineage>
</organism>
<dbReference type="KEGG" id="nou:Natoc_4110"/>
<dbReference type="HOGENOM" id="CLU_1140593_0_0_2"/>
<name>L0K490_9EURY</name>
<dbReference type="EMBL" id="CP003931">
    <property type="protein sequence ID" value="AGB39821.1"/>
    <property type="molecule type" value="Genomic_DNA"/>
</dbReference>
<dbReference type="Proteomes" id="UP000010878">
    <property type="component" value="Plasmid 2"/>
</dbReference>
<dbReference type="OrthoDB" id="189701at2157"/>
<evidence type="ECO:0000313" key="2">
    <source>
        <dbReference type="EMBL" id="AGB39821.1"/>
    </source>
</evidence>
<accession>L0K490</accession>
<sequence length="243" mass="28083">MSEPGSTNTVDQLLGHTKGPAEPVTDRDLTRARSSAYIVHGNFHELAQICDDISTTGTIIVEKGAEKTDVENEVYRRVHNYVSSLYSYNEQIRSILNKRLKQHIRKGYFLPARDNKAAPDYVRRGTFLWGLRNDFQHGDYWCLRVRYEGTQNGTDCYQLYFQKRDFEATPKGDLDSAGDYLVHASDEDQQYPLPYIGSFHRNLFSEFENAFEEWCDKTAPRSSRRVFVAQVVLPIFQMTVSIF</sequence>
<feature type="region of interest" description="Disordered" evidence="1">
    <location>
        <begin position="1"/>
        <end position="25"/>
    </location>
</feature>
<dbReference type="AlphaFoldDB" id="L0K490"/>
<keyword evidence="2" id="KW-0614">Plasmid</keyword>
<protein>
    <submittedName>
        <fullName evidence="2">Uncharacterized protein</fullName>
    </submittedName>
</protein>
<feature type="compositionally biased region" description="Polar residues" evidence="1">
    <location>
        <begin position="1"/>
        <end position="11"/>
    </location>
</feature>
<dbReference type="GeneID" id="14405837"/>
<evidence type="ECO:0000313" key="3">
    <source>
        <dbReference type="Proteomes" id="UP000010878"/>
    </source>
</evidence>
<proteinExistence type="predicted"/>
<evidence type="ECO:0000256" key="1">
    <source>
        <dbReference type="SAM" id="MobiDB-lite"/>
    </source>
</evidence>
<dbReference type="RefSeq" id="WP_015323252.1">
    <property type="nucleotide sequence ID" value="NC_019976.1"/>
</dbReference>
<reference evidence="2 3" key="1">
    <citation type="submission" date="2012-11" db="EMBL/GenBank/DDBJ databases">
        <title>FINISHED of Natronococcus occultus SP4, DSM 3396.</title>
        <authorList>
            <consortium name="DOE Joint Genome Institute"/>
            <person name="Eisen J."/>
            <person name="Huntemann M."/>
            <person name="Wei C.-L."/>
            <person name="Han J."/>
            <person name="Detter J.C."/>
            <person name="Han C."/>
            <person name="Tapia R."/>
            <person name="Chen A."/>
            <person name="Kyrpides N."/>
            <person name="Mavromatis K."/>
            <person name="Markowitz V."/>
            <person name="Szeto E."/>
            <person name="Ivanova N."/>
            <person name="Mikhailova N."/>
            <person name="Ovchinnikova G."/>
            <person name="Pagani I."/>
            <person name="Pati A."/>
            <person name="Goodwin L."/>
            <person name="Nordberg H.P."/>
            <person name="Cantor M.N."/>
            <person name="Hua S.X."/>
            <person name="Woyke T."/>
            <person name="Eisen J."/>
            <person name="Klenk H.-P."/>
            <person name="Klenk H.-P."/>
        </authorList>
    </citation>
    <scope>NUCLEOTIDE SEQUENCE [LARGE SCALE GENOMIC DNA]</scope>
    <source>
        <strain evidence="2 3">SP4</strain>
        <plasmid evidence="3">Plasmid 2</plasmid>
    </source>
</reference>
<geneLocation type="plasmid" evidence="2">
    <name>2</name>
</geneLocation>